<dbReference type="InterPro" id="IPR003476">
    <property type="entry name" value="Glyco_hydro_42"/>
</dbReference>
<dbReference type="Gene3D" id="3.20.20.80">
    <property type="entry name" value="Glycosidases"/>
    <property type="match status" value="1"/>
</dbReference>
<dbReference type="GO" id="GO:0009341">
    <property type="term" value="C:beta-galactosidase complex"/>
    <property type="evidence" value="ECO:0007669"/>
    <property type="project" value="InterPro"/>
</dbReference>
<dbReference type="AlphaFoldDB" id="A0AAW3JUL6"/>
<keyword evidence="4 6" id="KW-0378">Hydrolase</keyword>
<dbReference type="InterPro" id="IPR029062">
    <property type="entry name" value="Class_I_gatase-like"/>
</dbReference>
<evidence type="ECO:0000256" key="8">
    <source>
        <dbReference type="PIRSR" id="PIRSR001084-2"/>
    </source>
</evidence>
<dbReference type="EC" id="3.2.1.23" evidence="3 6"/>
<evidence type="ECO:0000313" key="12">
    <source>
        <dbReference type="EMBL" id="KQC85854.1"/>
    </source>
</evidence>
<dbReference type="PANTHER" id="PTHR36447">
    <property type="entry name" value="BETA-GALACTOSIDASE GANA"/>
    <property type="match status" value="1"/>
</dbReference>
<comment type="similarity">
    <text evidence="2 6">Belongs to the glycosyl hydrolase 42 family.</text>
</comment>
<feature type="binding site" evidence="9">
    <location>
        <position position="121"/>
    </location>
    <ligand>
        <name>Zn(2+)</name>
        <dbReference type="ChEBI" id="CHEBI:29105"/>
    </ligand>
</feature>
<feature type="binding site" evidence="9">
    <location>
        <position position="161"/>
    </location>
    <ligand>
        <name>Zn(2+)</name>
        <dbReference type="ChEBI" id="CHEBI:29105"/>
    </ligand>
</feature>
<evidence type="ECO:0000256" key="4">
    <source>
        <dbReference type="ARBA" id="ARBA00022801"/>
    </source>
</evidence>
<dbReference type="PIRSF" id="PIRSF001084">
    <property type="entry name" value="B-galactosidase"/>
    <property type="match status" value="1"/>
</dbReference>
<feature type="binding site" evidence="9">
    <location>
        <position position="166"/>
    </location>
    <ligand>
        <name>Zn(2+)</name>
        <dbReference type="ChEBI" id="CHEBI:29105"/>
    </ligand>
</feature>
<dbReference type="RefSeq" id="WP_055940847.1">
    <property type="nucleotide sequence ID" value="NZ_JAQDCV010000010.1"/>
</dbReference>
<dbReference type="Pfam" id="PF08532">
    <property type="entry name" value="Glyco_hydro_42M"/>
    <property type="match status" value="1"/>
</dbReference>
<proteinExistence type="inferred from homology"/>
<feature type="binding site" evidence="9">
    <location>
        <position position="163"/>
    </location>
    <ligand>
        <name>Zn(2+)</name>
        <dbReference type="ChEBI" id="CHEBI:29105"/>
    </ligand>
</feature>
<dbReference type="CDD" id="cd03143">
    <property type="entry name" value="A4_beta-galactosidase_middle_domain"/>
    <property type="match status" value="1"/>
</dbReference>
<evidence type="ECO:0000313" key="13">
    <source>
        <dbReference type="Proteomes" id="UP000050833"/>
    </source>
</evidence>
<name>A0AAW3JUL6_9FIRM</name>
<dbReference type="GO" id="GO:0005975">
    <property type="term" value="P:carbohydrate metabolic process"/>
    <property type="evidence" value="ECO:0007669"/>
    <property type="project" value="InterPro"/>
</dbReference>
<evidence type="ECO:0000259" key="10">
    <source>
        <dbReference type="Pfam" id="PF02449"/>
    </source>
</evidence>
<sequence length="664" mass="76302">MSKKILFPQIKGLLHGSDYNPDQWLDRPDILEKDIELMKKAKMTSMSVGIFAWAAYEPSEGEFHMDWLKNIMDKLYENGIYTILATPSGARPAWLDEKYPECMRVNADDHRAHHGFRHNHCMSSPKFREKTGIIINKIIDTVGDHPGLAMWHISNEFGGECFCPLCKKKFQDYLADKFDHDINKLNKAWWTSFWSHTYNNFSQIEPPYANGEFSIMGLNLEWKRFTTWNTTDYMKSEIEILKRRTPNIPVTTNFMQLFPGLDYRVMAKELDVISWDSYPFFHNNYETFADTMARSSFDHAVMRSMKKDQPYMLMESAPGLANWHRYNKLKRPGVHKLFSAQAVGCGSDTVQYFQWRKSRGAFEQFHGAVVDHLGTDDTRIFKEVAKVGEMLDNLSKVKGTLVKPKAALLFDWDNMWAIENMRGLSDETKNYPQTCADIYHEFLKLGIDMNVVASDDNLDDYNVVVAPMLYMLRPGAADNLKKFVKRGGQLLATYLTGYVDDNTLCFLGGFPGNGLSELFGLISEEIDTLYDCDINSATFTNGNKAKIRDYAEILRVSDADVIARYDSDFYAGTPVVTRKTYGDGKSYYVAARLDMNAMSELFKTMLEETETPYYVLPDGIEYHKREDETGDTIEFYLNVTDKELSFSTISGDKLTLEPYGVKIF</sequence>
<dbReference type="EMBL" id="LLKB01000001">
    <property type="protein sequence ID" value="KQC85854.1"/>
    <property type="molecule type" value="Genomic_DNA"/>
</dbReference>
<feature type="binding site" evidence="8">
    <location>
        <position position="323"/>
    </location>
    <ligand>
        <name>substrate</name>
    </ligand>
</feature>
<reference evidence="12 13" key="1">
    <citation type="submission" date="2015-10" db="EMBL/GenBank/DDBJ databases">
        <title>Butyribacter intestini gen. nov., sp. nov., a butyric acid-producing bacterium of the family Lachnospiraceae isolated from the human faeces.</title>
        <authorList>
            <person name="Zou Y."/>
            <person name="Xue W."/>
            <person name="Luo G."/>
            <person name="Lv M."/>
        </authorList>
    </citation>
    <scope>NUCLEOTIDE SEQUENCE [LARGE SCALE GENOMIC DNA]</scope>
    <source>
        <strain evidence="12 13">TF01-11</strain>
    </source>
</reference>
<dbReference type="InterPro" id="IPR013529">
    <property type="entry name" value="Glyco_hydro_42_N"/>
</dbReference>
<dbReference type="Proteomes" id="UP000050833">
    <property type="component" value="Unassembled WGS sequence"/>
</dbReference>
<dbReference type="Gene3D" id="3.40.50.880">
    <property type="match status" value="1"/>
</dbReference>
<dbReference type="SUPFAM" id="SSF52317">
    <property type="entry name" value="Class I glutamine amidotransferase-like"/>
    <property type="match status" value="1"/>
</dbReference>
<evidence type="ECO:0000259" key="11">
    <source>
        <dbReference type="Pfam" id="PF08532"/>
    </source>
</evidence>
<organism evidence="12 13">
    <name type="scientific">Butyribacter intestini</name>
    <dbReference type="NCBI Taxonomy" id="1703332"/>
    <lineage>
        <taxon>Bacteria</taxon>
        <taxon>Bacillati</taxon>
        <taxon>Bacillota</taxon>
        <taxon>Clostridia</taxon>
        <taxon>Lachnospirales</taxon>
        <taxon>Lachnospiraceae</taxon>
        <taxon>Butyribacter</taxon>
    </lineage>
</organism>
<dbReference type="SUPFAM" id="SSF51445">
    <property type="entry name" value="(Trans)glycosidases"/>
    <property type="match status" value="1"/>
</dbReference>
<evidence type="ECO:0000256" key="1">
    <source>
        <dbReference type="ARBA" id="ARBA00001412"/>
    </source>
</evidence>
<dbReference type="InterPro" id="IPR017853">
    <property type="entry name" value="GH"/>
</dbReference>
<keyword evidence="5 6" id="KW-0326">Glycosidase</keyword>
<feature type="binding site" evidence="8">
    <location>
        <position position="155"/>
    </location>
    <ligand>
        <name>substrate</name>
    </ligand>
</feature>
<dbReference type="GO" id="GO:0004565">
    <property type="term" value="F:beta-galactosidase activity"/>
    <property type="evidence" value="ECO:0007669"/>
    <property type="project" value="UniProtKB-EC"/>
</dbReference>
<evidence type="ECO:0000256" key="7">
    <source>
        <dbReference type="PIRSR" id="PIRSR001084-1"/>
    </source>
</evidence>
<evidence type="ECO:0000256" key="2">
    <source>
        <dbReference type="ARBA" id="ARBA00005940"/>
    </source>
</evidence>
<dbReference type="Pfam" id="PF02449">
    <property type="entry name" value="Glyco_hydro_42"/>
    <property type="match status" value="1"/>
</dbReference>
<evidence type="ECO:0000256" key="6">
    <source>
        <dbReference type="PIRNR" id="PIRNR001084"/>
    </source>
</evidence>
<keyword evidence="13" id="KW-1185">Reference proteome</keyword>
<dbReference type="PANTHER" id="PTHR36447:SF1">
    <property type="entry name" value="BETA-GALACTOSIDASE GANA"/>
    <property type="match status" value="1"/>
</dbReference>
<dbReference type="GO" id="GO:0046872">
    <property type="term" value="F:metal ion binding"/>
    <property type="evidence" value="ECO:0007669"/>
    <property type="project" value="UniProtKB-KW"/>
</dbReference>
<protein>
    <recommendedName>
        <fullName evidence="3 6">Beta-galactosidase</fullName>
        <shortName evidence="6">Beta-gal</shortName>
        <ecNumber evidence="3 6">3.2.1.23</ecNumber>
    </recommendedName>
</protein>
<accession>A0AAW3JUL6</accession>
<comment type="caution">
    <text evidence="12">The sequence shown here is derived from an EMBL/GenBank/DDBJ whole genome shotgun (WGS) entry which is preliminary data.</text>
</comment>
<evidence type="ECO:0000256" key="3">
    <source>
        <dbReference type="ARBA" id="ARBA00012756"/>
    </source>
</evidence>
<evidence type="ECO:0000256" key="5">
    <source>
        <dbReference type="ARBA" id="ARBA00023295"/>
    </source>
</evidence>
<gene>
    <name evidence="12" type="ORF">APZ18_01230</name>
</gene>
<feature type="domain" description="Glycoside hydrolase family 42 N-terminal" evidence="10">
    <location>
        <begin position="18"/>
        <end position="393"/>
    </location>
</feature>
<feature type="domain" description="Beta-galactosidase trimerisation" evidence="11">
    <location>
        <begin position="405"/>
        <end position="610"/>
    </location>
</feature>
<feature type="binding site" evidence="8">
    <location>
        <position position="117"/>
    </location>
    <ligand>
        <name>substrate</name>
    </ligand>
</feature>
<keyword evidence="9" id="KW-0862">Zinc</keyword>
<dbReference type="InterPro" id="IPR013738">
    <property type="entry name" value="Beta_galactosidase_Trimer"/>
</dbReference>
<comment type="catalytic activity">
    <reaction evidence="1 6">
        <text>Hydrolysis of terminal non-reducing beta-D-galactose residues in beta-D-galactosides.</text>
        <dbReference type="EC" id="3.2.1.23"/>
    </reaction>
</comment>
<feature type="active site" description="Proton donor" evidence="7">
    <location>
        <position position="156"/>
    </location>
</feature>
<keyword evidence="9" id="KW-0479">Metal-binding</keyword>
<evidence type="ECO:0000256" key="9">
    <source>
        <dbReference type="PIRSR" id="PIRSR001084-3"/>
    </source>
</evidence>
<feature type="active site" description="Nucleophile" evidence="7">
    <location>
        <position position="315"/>
    </location>
</feature>